<dbReference type="CDD" id="cd00056">
    <property type="entry name" value="ENDO3c"/>
    <property type="match status" value="1"/>
</dbReference>
<dbReference type="RefSeq" id="WP_181761120.1">
    <property type="nucleotide sequence ID" value="NZ_BMCR01000011.1"/>
</dbReference>
<dbReference type="GO" id="GO:0032993">
    <property type="term" value="C:protein-DNA complex"/>
    <property type="evidence" value="ECO:0007669"/>
    <property type="project" value="TreeGrafter"/>
</dbReference>
<dbReference type="Proteomes" id="UP000559404">
    <property type="component" value="Unassembled WGS sequence"/>
</dbReference>
<gene>
    <name evidence="6" type="ORF">H1W37_14780</name>
</gene>
<dbReference type="PANTHER" id="PTHR43003">
    <property type="entry name" value="DNA-3-METHYLADENINE GLYCOSYLASE"/>
    <property type="match status" value="1"/>
</dbReference>
<dbReference type="EC" id="3.2.2.21" evidence="2"/>
<feature type="domain" description="HhH-GPD" evidence="5">
    <location>
        <begin position="51"/>
        <end position="203"/>
    </location>
</feature>
<dbReference type="GO" id="GO:0006307">
    <property type="term" value="P:DNA alkylation repair"/>
    <property type="evidence" value="ECO:0007669"/>
    <property type="project" value="TreeGrafter"/>
</dbReference>
<evidence type="ECO:0000259" key="5">
    <source>
        <dbReference type="SMART" id="SM00478"/>
    </source>
</evidence>
<comment type="caution">
    <text evidence="6">The sequence shown here is derived from an EMBL/GenBank/DDBJ whole genome shotgun (WGS) entry which is preliminary data.</text>
</comment>
<protein>
    <recommendedName>
        <fullName evidence="2">DNA-3-methyladenine glycosylase II</fullName>
        <ecNumber evidence="2">3.2.2.21</ecNumber>
    </recommendedName>
</protein>
<dbReference type="AlphaFoldDB" id="A0A838XR32"/>
<dbReference type="Gene3D" id="1.10.1670.40">
    <property type="match status" value="1"/>
</dbReference>
<proteinExistence type="predicted"/>
<evidence type="ECO:0000256" key="3">
    <source>
        <dbReference type="ARBA" id="ARBA00022763"/>
    </source>
</evidence>
<dbReference type="SUPFAM" id="SSF48150">
    <property type="entry name" value="DNA-glycosylase"/>
    <property type="match status" value="1"/>
</dbReference>
<dbReference type="SMART" id="SM00478">
    <property type="entry name" value="ENDO3c"/>
    <property type="match status" value="1"/>
</dbReference>
<dbReference type="GO" id="GO:0032131">
    <property type="term" value="F:alkylated DNA binding"/>
    <property type="evidence" value="ECO:0007669"/>
    <property type="project" value="TreeGrafter"/>
</dbReference>
<sequence>MQVIATQADLVEGLERLLALDPRLRPVARAAGPLPLRRQPADLAGLVQIVTAQQVSVASAAAIFQRLRLLIDPFERDTLARLEDAELTAAGLSRPKIRTLRAVVAAMGEGLDLAALAECPAQDAHRRLCEIRGIGPWTADIFLLFCAGHPDIFPSGDLALREAVRQAFDMPERPGPKAVDGLAQRWAPLRGIAARLFWSYYRAVSGRSGLPVAAAGAE</sequence>
<keyword evidence="4" id="KW-0234">DNA repair</keyword>
<evidence type="ECO:0000313" key="6">
    <source>
        <dbReference type="EMBL" id="MBA4612925.1"/>
    </source>
</evidence>
<name>A0A838XR32_9HYPH</name>
<dbReference type="InterPro" id="IPR003265">
    <property type="entry name" value="HhH-GPD_domain"/>
</dbReference>
<dbReference type="GO" id="GO:0008725">
    <property type="term" value="F:DNA-3-methyladenine glycosylase activity"/>
    <property type="evidence" value="ECO:0007669"/>
    <property type="project" value="TreeGrafter"/>
</dbReference>
<evidence type="ECO:0000256" key="2">
    <source>
        <dbReference type="ARBA" id="ARBA00012000"/>
    </source>
</evidence>
<dbReference type="InterPro" id="IPR051912">
    <property type="entry name" value="Alkylbase_DNA_Glycosylase/TA"/>
</dbReference>
<keyword evidence="3" id="KW-0227">DNA damage</keyword>
<evidence type="ECO:0000256" key="4">
    <source>
        <dbReference type="ARBA" id="ARBA00023204"/>
    </source>
</evidence>
<dbReference type="Pfam" id="PF00730">
    <property type="entry name" value="HhH-GPD"/>
    <property type="match status" value="1"/>
</dbReference>
<dbReference type="GO" id="GO:0006285">
    <property type="term" value="P:base-excision repair, AP site formation"/>
    <property type="evidence" value="ECO:0007669"/>
    <property type="project" value="TreeGrafter"/>
</dbReference>
<dbReference type="EMBL" id="JACEON010000014">
    <property type="protein sequence ID" value="MBA4612925.1"/>
    <property type="molecule type" value="Genomic_DNA"/>
</dbReference>
<dbReference type="PANTHER" id="PTHR43003:SF13">
    <property type="entry name" value="DNA-3-METHYLADENINE GLYCOSYLASE 2"/>
    <property type="match status" value="1"/>
</dbReference>
<evidence type="ECO:0000256" key="1">
    <source>
        <dbReference type="ARBA" id="ARBA00000086"/>
    </source>
</evidence>
<accession>A0A838XR32</accession>
<dbReference type="GO" id="GO:0043916">
    <property type="term" value="F:DNA-7-methylguanine glycosylase activity"/>
    <property type="evidence" value="ECO:0007669"/>
    <property type="project" value="TreeGrafter"/>
</dbReference>
<reference evidence="6 7" key="1">
    <citation type="submission" date="2020-07" db="EMBL/GenBank/DDBJ databases">
        <authorList>
            <person name="Li M."/>
        </authorList>
    </citation>
    <scope>NUCLEOTIDE SEQUENCE [LARGE SCALE GENOMIC DNA]</scope>
    <source>
        <strain evidence="6 7">DSM 23284</strain>
    </source>
</reference>
<evidence type="ECO:0000313" key="7">
    <source>
        <dbReference type="Proteomes" id="UP000559404"/>
    </source>
</evidence>
<reference evidence="6 7" key="2">
    <citation type="submission" date="2020-08" db="EMBL/GenBank/DDBJ databases">
        <title>Stappia taiwanensis sp. nov., isolated from a coastal thermal spring.</title>
        <authorList>
            <person name="Kampfer P."/>
        </authorList>
    </citation>
    <scope>NUCLEOTIDE SEQUENCE [LARGE SCALE GENOMIC DNA]</scope>
    <source>
        <strain evidence="6 7">DSM 23284</strain>
    </source>
</reference>
<dbReference type="InterPro" id="IPR011257">
    <property type="entry name" value="DNA_glycosylase"/>
</dbReference>
<dbReference type="GO" id="GO:0005737">
    <property type="term" value="C:cytoplasm"/>
    <property type="evidence" value="ECO:0007669"/>
    <property type="project" value="TreeGrafter"/>
</dbReference>
<organism evidence="6 7">
    <name type="scientific">Stappia taiwanensis</name>
    <dbReference type="NCBI Taxonomy" id="992267"/>
    <lineage>
        <taxon>Bacteria</taxon>
        <taxon>Pseudomonadati</taxon>
        <taxon>Pseudomonadota</taxon>
        <taxon>Alphaproteobacteria</taxon>
        <taxon>Hyphomicrobiales</taxon>
        <taxon>Stappiaceae</taxon>
        <taxon>Stappia</taxon>
    </lineage>
</organism>
<dbReference type="Gene3D" id="1.10.340.30">
    <property type="entry name" value="Hypothetical protein, domain 2"/>
    <property type="match status" value="1"/>
</dbReference>
<keyword evidence="7" id="KW-1185">Reference proteome</keyword>
<comment type="catalytic activity">
    <reaction evidence="1">
        <text>Hydrolysis of alkylated DNA, releasing 3-methyladenine, 3-methylguanine, 7-methylguanine and 7-methyladenine.</text>
        <dbReference type="EC" id="3.2.2.21"/>
    </reaction>
</comment>